<organism evidence="5 6">
    <name type="scientific">Pseudomonas izuensis</name>
    <dbReference type="NCBI Taxonomy" id="2684212"/>
    <lineage>
        <taxon>Bacteria</taxon>
        <taxon>Pseudomonadati</taxon>
        <taxon>Pseudomonadota</taxon>
        <taxon>Gammaproteobacteria</taxon>
        <taxon>Pseudomonadales</taxon>
        <taxon>Pseudomonadaceae</taxon>
        <taxon>Pseudomonas</taxon>
    </lineage>
</organism>
<proteinExistence type="inferred from homology"/>
<comment type="similarity">
    <text evidence="2">Belongs to the class-A beta-lactamase family.</text>
</comment>
<evidence type="ECO:0000256" key="3">
    <source>
        <dbReference type="ARBA" id="ARBA00012865"/>
    </source>
</evidence>
<dbReference type="Gene3D" id="3.40.710.10">
    <property type="entry name" value="DD-peptidase/beta-lactamase superfamily"/>
    <property type="match status" value="1"/>
</dbReference>
<dbReference type="EMBL" id="AP017423">
    <property type="protein sequence ID" value="BCX69535.1"/>
    <property type="molecule type" value="Genomic_DNA"/>
</dbReference>
<dbReference type="Pfam" id="PF13354">
    <property type="entry name" value="Beta-lactamase2"/>
    <property type="match status" value="1"/>
</dbReference>
<evidence type="ECO:0000313" key="6">
    <source>
        <dbReference type="Proteomes" id="UP000218595"/>
    </source>
</evidence>
<accession>A0ABM7RV63</accession>
<dbReference type="Proteomes" id="UP000218595">
    <property type="component" value="Chromosome"/>
</dbReference>
<keyword evidence="6" id="KW-1185">Reference proteome</keyword>
<gene>
    <name evidence="5" type="ORF">LAB08_R41820</name>
</gene>
<dbReference type="PANTHER" id="PTHR35333:SF3">
    <property type="entry name" value="BETA-LACTAMASE-TYPE TRANSPEPTIDASE FOLD CONTAINING PROTEIN"/>
    <property type="match status" value="1"/>
</dbReference>
<reference evidence="5 6" key="1">
    <citation type="submission" date="2016-04" db="EMBL/GenBank/DDBJ databases">
        <title>Complete genome sequence of Pseudomonas sp. LAB-08 isolated from TCE contaminated aquifer soil.</title>
        <authorList>
            <person name="Dohra H."/>
            <person name="Suzuki K."/>
            <person name="Fatma A."/>
            <person name="Inuzuka Y."/>
            <person name="Honjo M."/>
            <person name="Tashiro Y."/>
            <person name="Futamata H."/>
        </authorList>
    </citation>
    <scope>NUCLEOTIDE SEQUENCE [LARGE SCALE GENOMIC DNA]</scope>
    <source>
        <strain evidence="5 6">LAB-08</strain>
    </source>
</reference>
<evidence type="ECO:0000313" key="5">
    <source>
        <dbReference type="EMBL" id="BCX69535.1"/>
    </source>
</evidence>
<dbReference type="PANTHER" id="PTHR35333">
    <property type="entry name" value="BETA-LACTAMASE"/>
    <property type="match status" value="1"/>
</dbReference>
<feature type="domain" description="Beta-lactamase class A catalytic" evidence="4">
    <location>
        <begin position="40"/>
        <end position="263"/>
    </location>
</feature>
<dbReference type="SUPFAM" id="SSF56601">
    <property type="entry name" value="beta-lactamase/transpeptidase-like"/>
    <property type="match status" value="1"/>
</dbReference>
<comment type="catalytic activity">
    <reaction evidence="1">
        <text>a beta-lactam + H2O = a substituted beta-amino acid</text>
        <dbReference type="Rhea" id="RHEA:20401"/>
        <dbReference type="ChEBI" id="CHEBI:15377"/>
        <dbReference type="ChEBI" id="CHEBI:35627"/>
        <dbReference type="ChEBI" id="CHEBI:140347"/>
        <dbReference type="EC" id="3.5.2.6"/>
    </reaction>
</comment>
<dbReference type="InterPro" id="IPR012338">
    <property type="entry name" value="Beta-lactam/transpept-like"/>
</dbReference>
<sequence>MKVEPEVQDWLDSGGWPLHVIGQRMIERAQHESACSYRWCIYDVVRGTRHAFNEHARVPASSTRKLYILVAVLLLIEHGELALSDSVVVDNQKAGVQTCGGLWLLDSPRVFTVAELLKLMMGLSDNVATFYLVDLLRLERLNALSTVLGLAGTWHLSAVPSPALTANHPLSAVNTTTASDLVTALSILVEGAKNRLPAGGAFIRRELCEFGLNSMRAQQDTTAVRSWLTDVDQVGDKHGIGYRNYNNVAYLAHGGAVRIIFSIIVDDLHRIESPMPAFAHARDFIALFSRLLNDYTRLEYPSKEL</sequence>
<evidence type="ECO:0000256" key="1">
    <source>
        <dbReference type="ARBA" id="ARBA00001526"/>
    </source>
</evidence>
<dbReference type="InterPro" id="IPR000871">
    <property type="entry name" value="Beta-lactam_class-A"/>
</dbReference>
<evidence type="ECO:0000259" key="4">
    <source>
        <dbReference type="Pfam" id="PF13354"/>
    </source>
</evidence>
<evidence type="ECO:0000256" key="2">
    <source>
        <dbReference type="ARBA" id="ARBA00009009"/>
    </source>
</evidence>
<name>A0ABM7RV63_9PSED</name>
<dbReference type="EC" id="3.5.2.6" evidence="3"/>
<keyword evidence="5" id="KW-0378">Hydrolase</keyword>
<dbReference type="GO" id="GO:0016787">
    <property type="term" value="F:hydrolase activity"/>
    <property type="evidence" value="ECO:0007669"/>
    <property type="project" value="UniProtKB-KW"/>
</dbReference>
<protein>
    <recommendedName>
        <fullName evidence="3">beta-lactamase</fullName>
        <ecNumber evidence="3">3.5.2.6</ecNumber>
    </recommendedName>
</protein>
<dbReference type="InterPro" id="IPR045155">
    <property type="entry name" value="Beta-lactam_cat"/>
</dbReference>